<dbReference type="eggNOG" id="ENOG502ZCGT">
    <property type="taxonomic scope" value="Bacteria"/>
</dbReference>
<accession>A0A0F4PVL8</accession>
<dbReference type="EMBL" id="JXXZ01000010">
    <property type="protein sequence ID" value="KJY98351.1"/>
    <property type="molecule type" value="Genomic_DNA"/>
</dbReference>
<keyword evidence="1" id="KW-0812">Transmembrane</keyword>
<dbReference type="GeneID" id="58229094"/>
<dbReference type="OrthoDB" id="6315884at2"/>
<reference evidence="2 3" key="1">
    <citation type="journal article" date="2015" name="BMC Genomics">
        <title>Genome mining reveals unlocked bioactive potential of marine Gram-negative bacteria.</title>
        <authorList>
            <person name="Machado H."/>
            <person name="Sonnenschein E.C."/>
            <person name="Melchiorsen J."/>
            <person name="Gram L."/>
        </authorList>
    </citation>
    <scope>NUCLEOTIDE SEQUENCE [LARGE SCALE GENOMIC DNA]</scope>
    <source>
        <strain evidence="2 3">S3137</strain>
    </source>
</reference>
<comment type="caution">
    <text evidence="2">The sequence shown here is derived from an EMBL/GenBank/DDBJ whole genome shotgun (WGS) entry which is preliminary data.</text>
</comment>
<dbReference type="RefSeq" id="WP_045980490.1">
    <property type="nucleotide sequence ID" value="NZ_JXXY01000020.1"/>
</dbReference>
<proteinExistence type="predicted"/>
<sequence length="183" mass="20453">MSEQYRLVFASLDEGLEQTEVAHALQQKLKLSPKQAQAFFTGRSIFAPSDKAKALKQAKVLASLGIRTRLQSMQSTANETANTASSAARDEQILAALDYITSSLIRLEERLDDMDNRLNDQLQQNSSNEVNDDFAVDLNLDEELELAPQPSRKRWPLFTLIALIVLLLGVLALAFIYPELLTF</sequence>
<evidence type="ECO:0000313" key="2">
    <source>
        <dbReference type="EMBL" id="KJY98351.1"/>
    </source>
</evidence>
<keyword evidence="1" id="KW-0472">Membrane</keyword>
<feature type="transmembrane region" description="Helical" evidence="1">
    <location>
        <begin position="157"/>
        <end position="177"/>
    </location>
</feature>
<gene>
    <name evidence="2" type="ORF">TW72_11380</name>
</gene>
<protein>
    <submittedName>
        <fullName evidence="2">Uncharacterized protein</fullName>
    </submittedName>
</protein>
<evidence type="ECO:0000256" key="1">
    <source>
        <dbReference type="SAM" id="Phobius"/>
    </source>
</evidence>
<name>A0A0F4PVL8_9GAMM</name>
<organism evidence="2 3">
    <name type="scientific">Pseudoalteromonas ruthenica</name>
    <dbReference type="NCBI Taxonomy" id="151081"/>
    <lineage>
        <taxon>Bacteria</taxon>
        <taxon>Pseudomonadati</taxon>
        <taxon>Pseudomonadota</taxon>
        <taxon>Gammaproteobacteria</taxon>
        <taxon>Alteromonadales</taxon>
        <taxon>Pseudoalteromonadaceae</taxon>
        <taxon>Pseudoalteromonas</taxon>
    </lineage>
</organism>
<evidence type="ECO:0000313" key="3">
    <source>
        <dbReference type="Proteomes" id="UP000033664"/>
    </source>
</evidence>
<dbReference type="PATRIC" id="fig|151081.8.peg.3511"/>
<dbReference type="Proteomes" id="UP000033664">
    <property type="component" value="Unassembled WGS sequence"/>
</dbReference>
<dbReference type="AlphaFoldDB" id="A0A0F4PVL8"/>
<keyword evidence="1" id="KW-1133">Transmembrane helix</keyword>
<keyword evidence="3" id="KW-1185">Reference proteome</keyword>